<feature type="compositionally biased region" description="Low complexity" evidence="1">
    <location>
        <begin position="36"/>
        <end position="50"/>
    </location>
</feature>
<evidence type="ECO:0000313" key="3">
    <source>
        <dbReference type="EMBL" id="MDR5711314.1"/>
    </source>
</evidence>
<feature type="compositionally biased region" description="Low complexity" evidence="1">
    <location>
        <begin position="291"/>
        <end position="302"/>
    </location>
</feature>
<dbReference type="EMBL" id="JAVKGT010000007">
    <property type="protein sequence ID" value="MDR5711314.1"/>
    <property type="molecule type" value="Genomic_DNA"/>
</dbReference>
<protein>
    <submittedName>
        <fullName evidence="3">Uncharacterized protein</fullName>
    </submittedName>
</protein>
<organism evidence="3 4">
    <name type="scientific">Nesterenkonia flava</name>
    <dbReference type="NCBI Taxonomy" id="469799"/>
    <lineage>
        <taxon>Bacteria</taxon>
        <taxon>Bacillati</taxon>
        <taxon>Actinomycetota</taxon>
        <taxon>Actinomycetes</taxon>
        <taxon>Micrococcales</taxon>
        <taxon>Micrococcaceae</taxon>
        <taxon>Nesterenkonia</taxon>
    </lineage>
</organism>
<gene>
    <name evidence="3" type="ORF">RH857_04065</name>
</gene>
<keyword evidence="2" id="KW-1133">Transmembrane helix</keyword>
<comment type="caution">
    <text evidence="3">The sequence shown here is derived from an EMBL/GenBank/DDBJ whole genome shotgun (WGS) entry which is preliminary data.</text>
</comment>
<feature type="region of interest" description="Disordered" evidence="1">
    <location>
        <begin position="28"/>
        <end position="58"/>
    </location>
</feature>
<feature type="region of interest" description="Disordered" evidence="1">
    <location>
        <begin position="365"/>
        <end position="400"/>
    </location>
</feature>
<dbReference type="RefSeq" id="WP_310536699.1">
    <property type="nucleotide sequence ID" value="NZ_BAAAOC010000010.1"/>
</dbReference>
<dbReference type="Proteomes" id="UP001260872">
    <property type="component" value="Unassembled WGS sequence"/>
</dbReference>
<accession>A0ABU1FRN9</accession>
<sequence>MSADYDEQFPDAGDDLRSRYLPVSRKELRRRREAELAAQREAQEEAQAAEDTLASGAELDQEAEFVDADVDTVADASVEQNPAVEADEAAAVAGFPGSQSADESVDAAEQDEPAHSPVADDSPAEEELHRTVDAVEAAESGGSSEAQPEEDAASEDELDPSTDDELEGEHPTTESPLPEPTADEDPARPEEEIADAVDSGADEEPTTEPESTDSSEAEAPEAPLPEPAVDEDPARPEEDVADAVTELIDLPLEDLGELSDDTDESAPAEASAQDSSSEETPSGDRAKDDSTASAKSAETPEAGVEEEAPVPASRRARRLLRDTESIPRMSPELLAELDQVTGAIARIDDPGTVDPELLKKQQALAAKAMQANQERQRQEREAAEREERKRRRRERPESEVITRKTLRDSLEDEGEYTEYATGSIEPVHARGAHGLDLDKLVDETSRQADRQNMLLWLVIILSVLLVIAIGLVIYFVL</sequence>
<feature type="compositionally biased region" description="Low complexity" evidence="1">
    <location>
        <begin position="267"/>
        <end position="279"/>
    </location>
</feature>
<evidence type="ECO:0000256" key="2">
    <source>
        <dbReference type="SAM" id="Phobius"/>
    </source>
</evidence>
<keyword evidence="2" id="KW-0472">Membrane</keyword>
<keyword evidence="4" id="KW-1185">Reference proteome</keyword>
<feature type="compositionally biased region" description="Acidic residues" evidence="1">
    <location>
        <begin position="251"/>
        <end position="266"/>
    </location>
</feature>
<evidence type="ECO:0000313" key="4">
    <source>
        <dbReference type="Proteomes" id="UP001260872"/>
    </source>
</evidence>
<keyword evidence="2" id="KW-0812">Transmembrane</keyword>
<reference evidence="4" key="1">
    <citation type="submission" date="2023-07" db="EMBL/GenBank/DDBJ databases">
        <title>Description of three actinobacteria isolated from air of manufacturing shop in a pharmaceutical factory.</title>
        <authorList>
            <person name="Zhang D.-F."/>
        </authorList>
    </citation>
    <scope>NUCLEOTIDE SEQUENCE [LARGE SCALE GENOMIC DNA]</scope>
    <source>
        <strain evidence="4">CCTCC AB 207010</strain>
    </source>
</reference>
<feature type="region of interest" description="Disordered" evidence="1">
    <location>
        <begin position="88"/>
        <end position="331"/>
    </location>
</feature>
<proteinExistence type="predicted"/>
<name>A0ABU1FRN9_9MICC</name>
<feature type="compositionally biased region" description="Acidic residues" evidence="1">
    <location>
        <begin position="147"/>
        <end position="167"/>
    </location>
</feature>
<feature type="compositionally biased region" description="Acidic residues" evidence="1">
    <location>
        <begin position="192"/>
        <end position="219"/>
    </location>
</feature>
<evidence type="ECO:0000256" key="1">
    <source>
        <dbReference type="SAM" id="MobiDB-lite"/>
    </source>
</evidence>
<feature type="transmembrane region" description="Helical" evidence="2">
    <location>
        <begin position="453"/>
        <end position="476"/>
    </location>
</feature>
<feature type="compositionally biased region" description="Basic and acidic residues" evidence="1">
    <location>
        <begin position="374"/>
        <end position="387"/>
    </location>
</feature>